<keyword evidence="12" id="KW-0496">Mitochondrion</keyword>
<dbReference type="InterPro" id="IPR000634">
    <property type="entry name" value="Ser/Thr_deHydtase_PyrdxlP-BS"/>
</dbReference>
<dbReference type="InterPro" id="IPR002048">
    <property type="entry name" value="EF_hand_dom"/>
</dbReference>
<dbReference type="GO" id="GO:0006567">
    <property type="term" value="P:L-threonine catabolic process"/>
    <property type="evidence" value="ECO:0007669"/>
    <property type="project" value="TreeGrafter"/>
</dbReference>
<dbReference type="GO" id="GO:0009097">
    <property type="term" value="P:isoleucine biosynthetic process"/>
    <property type="evidence" value="ECO:0007669"/>
    <property type="project" value="UniProtKB-UniRule"/>
</dbReference>
<feature type="compositionally biased region" description="Pro residues" evidence="16">
    <location>
        <begin position="137"/>
        <end position="147"/>
    </location>
</feature>
<evidence type="ECO:0000256" key="16">
    <source>
        <dbReference type="SAM" id="MobiDB-lite"/>
    </source>
</evidence>
<dbReference type="FunFam" id="3.40.1020.10:FF:000001">
    <property type="entry name" value="L-threonine dehydratase"/>
    <property type="match status" value="1"/>
</dbReference>
<evidence type="ECO:0000256" key="15">
    <source>
        <dbReference type="RuleBase" id="RU362012"/>
    </source>
</evidence>
<dbReference type="Pfam" id="PF00291">
    <property type="entry name" value="PALP"/>
    <property type="match status" value="1"/>
</dbReference>
<keyword evidence="8 15" id="KW-0412">Isoleucine biosynthesis</keyword>
<dbReference type="InterPro" id="IPR036052">
    <property type="entry name" value="TrpB-like_PALP_sf"/>
</dbReference>
<dbReference type="PROSITE" id="PS51672">
    <property type="entry name" value="ACT_LIKE"/>
    <property type="match status" value="1"/>
</dbReference>
<evidence type="ECO:0000256" key="2">
    <source>
        <dbReference type="ARBA" id="ARBA00001933"/>
    </source>
</evidence>
<dbReference type="GO" id="GO:0006565">
    <property type="term" value="P:L-serine catabolic process"/>
    <property type="evidence" value="ECO:0007669"/>
    <property type="project" value="TreeGrafter"/>
</dbReference>
<keyword evidence="20" id="KW-1185">Reference proteome</keyword>
<dbReference type="NCBIfam" id="NF006674">
    <property type="entry name" value="PRK09224.1"/>
    <property type="match status" value="1"/>
</dbReference>
<dbReference type="Pfam" id="PF00585">
    <property type="entry name" value="Thr_dehydrat_C"/>
    <property type="match status" value="2"/>
</dbReference>
<evidence type="ECO:0000259" key="17">
    <source>
        <dbReference type="PROSITE" id="PS50222"/>
    </source>
</evidence>
<dbReference type="SUPFAM" id="SSF47473">
    <property type="entry name" value="EF-hand"/>
    <property type="match status" value="1"/>
</dbReference>
<dbReference type="GO" id="GO:0030170">
    <property type="term" value="F:pyridoxal phosphate binding"/>
    <property type="evidence" value="ECO:0007669"/>
    <property type="project" value="InterPro"/>
</dbReference>
<comment type="caution">
    <text evidence="19">The sequence shown here is derived from an EMBL/GenBank/DDBJ whole genome shotgun (WGS) entry which is preliminary data.</text>
</comment>
<comment type="cofactor">
    <cofactor evidence="2 15">
        <name>pyridoxal 5'-phosphate</name>
        <dbReference type="ChEBI" id="CHEBI:597326"/>
    </cofactor>
</comment>
<dbReference type="Gene3D" id="3.40.50.1100">
    <property type="match status" value="2"/>
</dbReference>
<dbReference type="EMBL" id="PYFQ01000001">
    <property type="protein sequence ID" value="PSK40763.1"/>
    <property type="molecule type" value="Genomic_DNA"/>
</dbReference>
<feature type="region of interest" description="Disordered" evidence="16">
    <location>
        <begin position="19"/>
        <end position="112"/>
    </location>
</feature>
<evidence type="ECO:0000256" key="14">
    <source>
        <dbReference type="ARBA" id="ARBA00023304"/>
    </source>
</evidence>
<evidence type="ECO:0000256" key="10">
    <source>
        <dbReference type="ARBA" id="ARBA00022837"/>
    </source>
</evidence>
<keyword evidence="14 15" id="KW-0100">Branched-chain amino acid biosynthesis</keyword>
<keyword evidence="9" id="KW-0677">Repeat</keyword>
<dbReference type="GO" id="GO:0005739">
    <property type="term" value="C:mitochondrion"/>
    <property type="evidence" value="ECO:0007669"/>
    <property type="project" value="UniProtKB-SubCell"/>
</dbReference>
<comment type="subcellular location">
    <subcellularLocation>
        <location evidence="3">Mitochondrion</location>
    </subcellularLocation>
</comment>
<comment type="pathway">
    <text evidence="4 15">Amino-acid biosynthesis; L-isoleucine biosynthesis; 2-oxobutanoate from L-threonine: step 1/1.</text>
</comment>
<evidence type="ECO:0000256" key="3">
    <source>
        <dbReference type="ARBA" id="ARBA00004173"/>
    </source>
</evidence>
<comment type="subunit">
    <text evidence="6">Homotetramer.</text>
</comment>
<sequence length="937" mass="104709">MNSDDLPVYPTPQQATYVVGGNQQSHSLSHQLSGRRNHSSSQQPPRHQNPPHNYKNSLSGSLPAPGPYSTQPGLSYLSYPPPSRPGYQQPPPQQPQQQYYQQYASPPAQQPYTQPQYYLHQQQPQNYRPQYSQAPPQQQPQPQPMPSQPLYDQYMSPQQSHAAPPQHPQQQLRQVSLNLQPPAQPYGHSSGSPQVANASTLKKAPGLWQGQNRSKENVLETTKLSSKQRLEAELRSTFDRVDVNHLGRISARELSMALLNFDNTRFQESTVRLMLKLFSSGSSTSKGLNFDQFVSLWKYLTAYKKLFVAADLNKSGDISFGEFQRILEQIGYKLNVDLVLHLFQKFSNKESSSDGTSVGKLKFDAFIELLVYLRKLTDIFKQYDKDLSGVATISYLDFLLEISNLKLKDVEFDAEGNPDYTKLILTSRVYDVVDKGGSPLTHAVNLSHRCNANVHLKREDLLPVFSFKLRGAYNMIAKLHSNPNIPLNGVIACSAGNHAQGVAYSAAKLNIPSTIVMPTATPSIKYSNVSRLGSQVVLYGEDFDAAKQECARLSELDNLTNIPPFNHPYVIAGQGTVGLELTTQLILDDLDAVFIPVGGGGLIAGVAAYLKTVAPHVKIIGVETFDADALYQSLKNKRLVELDSVGVFADGTAVKILGDETWRICQEYVDEVVRVDTDELCAAIKDVFEDTRSIVEPSGALGVAGMKRYIADTAGKVDHKKKTYVPILSGANMNFDRLRFVSERAVLGEGREVSFVVSIPDRPGEFVKLQKLIHPRSITEFSYRLVNADHPANIYVSFNVLNKAKEVPAIIEAMTNNEHNFTVLDISNNELAKTHGRYLVGGKPTDHTLKPGQEKLYQFEFPERPGALTRFLEALKDNWNITLFHYRNHGNDVGKVLCGFVLPETATEEEFHEFLKQIGYKYQDETDNIIYKKFLCN</sequence>
<comment type="similarity">
    <text evidence="5 15">Belongs to the serine/threonine dehydratase family.</text>
</comment>
<dbReference type="PROSITE" id="PS00018">
    <property type="entry name" value="EF_HAND_1"/>
    <property type="match status" value="1"/>
</dbReference>
<dbReference type="SMART" id="SM00054">
    <property type="entry name" value="EFh"/>
    <property type="match status" value="2"/>
</dbReference>
<dbReference type="Pfam" id="PF13202">
    <property type="entry name" value="EF-hand_5"/>
    <property type="match status" value="2"/>
</dbReference>
<dbReference type="PANTHER" id="PTHR48078:SF11">
    <property type="entry name" value="THREONINE DEHYDRATASE, MITOCHONDRIAL"/>
    <property type="match status" value="1"/>
</dbReference>
<dbReference type="InterPro" id="IPR018247">
    <property type="entry name" value="EF_Hand_1_Ca_BS"/>
</dbReference>
<name>A0A2P7YXR4_9ASCO</name>
<evidence type="ECO:0000256" key="4">
    <source>
        <dbReference type="ARBA" id="ARBA00004810"/>
    </source>
</evidence>
<dbReference type="FunFam" id="3.40.50.1100:FF:000005">
    <property type="entry name" value="Threonine dehydratase catabolic"/>
    <property type="match status" value="1"/>
</dbReference>
<evidence type="ECO:0000256" key="13">
    <source>
        <dbReference type="ARBA" id="ARBA00023239"/>
    </source>
</evidence>
<dbReference type="InterPro" id="IPR038110">
    <property type="entry name" value="TD_ACT-like_sf"/>
</dbReference>
<comment type="catalytic activity">
    <reaction evidence="1 15">
        <text>L-threonine = 2-oxobutanoate + NH4(+)</text>
        <dbReference type="Rhea" id="RHEA:22108"/>
        <dbReference type="ChEBI" id="CHEBI:16763"/>
        <dbReference type="ChEBI" id="CHEBI:28938"/>
        <dbReference type="ChEBI" id="CHEBI:57926"/>
        <dbReference type="EC" id="4.3.1.19"/>
    </reaction>
</comment>
<dbReference type="NCBIfam" id="TIGR01124">
    <property type="entry name" value="ilvA_2Cterm"/>
    <property type="match status" value="1"/>
</dbReference>
<dbReference type="PROSITE" id="PS00165">
    <property type="entry name" value="DEHYDRATASE_SER_THR"/>
    <property type="match status" value="1"/>
</dbReference>
<dbReference type="AlphaFoldDB" id="A0A2P7YXR4"/>
<proteinExistence type="inferred from homology"/>
<feature type="compositionally biased region" description="Low complexity" evidence="16">
    <location>
        <begin position="23"/>
        <end position="32"/>
    </location>
</feature>
<evidence type="ECO:0000256" key="1">
    <source>
        <dbReference type="ARBA" id="ARBA00001274"/>
    </source>
</evidence>
<dbReference type="Proteomes" id="UP000241107">
    <property type="component" value="Unassembled WGS sequence"/>
</dbReference>
<gene>
    <name evidence="19" type="ORF">C7M61_000417</name>
</gene>
<keyword evidence="7 15" id="KW-0028">Amino-acid biosynthesis</keyword>
<evidence type="ECO:0000256" key="7">
    <source>
        <dbReference type="ARBA" id="ARBA00022605"/>
    </source>
</evidence>
<dbReference type="GO" id="GO:0004794">
    <property type="term" value="F:threonine deaminase activity"/>
    <property type="evidence" value="ECO:0007669"/>
    <property type="project" value="UniProtKB-UniRule"/>
</dbReference>
<dbReference type="FunFam" id="3.40.50.1100:FF:000008">
    <property type="entry name" value="L-threonine dehydratase"/>
    <property type="match status" value="1"/>
</dbReference>
<dbReference type="InterPro" id="IPR011992">
    <property type="entry name" value="EF-hand-dom_pair"/>
</dbReference>
<feature type="region of interest" description="Disordered" evidence="16">
    <location>
        <begin position="127"/>
        <end position="171"/>
    </location>
</feature>
<evidence type="ECO:0000256" key="6">
    <source>
        <dbReference type="ARBA" id="ARBA00011881"/>
    </source>
</evidence>
<dbReference type="CDD" id="cd04907">
    <property type="entry name" value="ACT_ThrD-I_2"/>
    <property type="match status" value="1"/>
</dbReference>
<evidence type="ECO:0000313" key="19">
    <source>
        <dbReference type="EMBL" id="PSK40763.1"/>
    </source>
</evidence>
<evidence type="ECO:0000256" key="8">
    <source>
        <dbReference type="ARBA" id="ARBA00022624"/>
    </source>
</evidence>
<dbReference type="InterPro" id="IPR001926">
    <property type="entry name" value="TrpB-like_PALP"/>
</dbReference>
<feature type="domain" description="EF-hand" evidence="17">
    <location>
        <begin position="298"/>
        <end position="333"/>
    </location>
</feature>
<reference evidence="19 20" key="1">
    <citation type="submission" date="2018-03" db="EMBL/GenBank/DDBJ databases">
        <title>Candida pseudohaemulonii genome assembly and annotation.</title>
        <authorList>
            <person name="Munoz J.F."/>
            <person name="Gade L.G."/>
            <person name="Chow N.A."/>
            <person name="Litvintseva A.P."/>
            <person name="Loparev V.N."/>
            <person name="Cuomo C.A."/>
        </authorList>
    </citation>
    <scope>NUCLEOTIDE SEQUENCE [LARGE SCALE GENOMIC DNA]</scope>
    <source>
        <strain evidence="19 20">B12108</strain>
    </source>
</reference>
<feature type="domain" description="EF-hand" evidence="17">
    <location>
        <begin position="229"/>
        <end position="264"/>
    </location>
</feature>
<keyword evidence="13 15" id="KW-0456">Lyase</keyword>
<dbReference type="OrthoDB" id="4418812at2759"/>
<feature type="compositionally biased region" description="Low complexity" evidence="16">
    <location>
        <begin position="156"/>
        <end position="171"/>
    </location>
</feature>
<dbReference type="Gene3D" id="1.10.238.10">
    <property type="entry name" value="EF-hand"/>
    <property type="match status" value="1"/>
</dbReference>
<dbReference type="GeneID" id="36563810"/>
<feature type="compositionally biased region" description="Low complexity" evidence="16">
    <location>
        <begin position="39"/>
        <end position="53"/>
    </location>
</feature>
<feature type="compositionally biased region" description="Low complexity" evidence="16">
    <location>
        <begin position="127"/>
        <end position="136"/>
    </location>
</feature>
<dbReference type="CDD" id="cd16180">
    <property type="entry name" value="EFh_PEF_Group_I"/>
    <property type="match status" value="1"/>
</dbReference>
<dbReference type="VEuPathDB" id="FungiDB:C7M61_000417"/>
<dbReference type="CDD" id="cd04906">
    <property type="entry name" value="ACT_ThrD-I_1"/>
    <property type="match status" value="1"/>
</dbReference>
<feature type="compositionally biased region" description="Pro residues" evidence="16">
    <location>
        <begin position="79"/>
        <end position="94"/>
    </location>
</feature>
<keyword evidence="10" id="KW-0106">Calcium</keyword>
<keyword evidence="11 15" id="KW-0663">Pyridoxal phosphate</keyword>
<evidence type="ECO:0000256" key="5">
    <source>
        <dbReference type="ARBA" id="ARBA00010869"/>
    </source>
</evidence>
<dbReference type="RefSeq" id="XP_024715462.1">
    <property type="nucleotide sequence ID" value="XM_024855863.1"/>
</dbReference>
<dbReference type="SUPFAM" id="SSF53686">
    <property type="entry name" value="Tryptophan synthase beta subunit-like PLP-dependent enzymes"/>
    <property type="match status" value="1"/>
</dbReference>
<dbReference type="InterPro" id="IPR050147">
    <property type="entry name" value="Ser/Thr_Dehydratase"/>
</dbReference>
<dbReference type="InterPro" id="IPR045865">
    <property type="entry name" value="ACT-like_dom_sf"/>
</dbReference>
<evidence type="ECO:0000259" key="18">
    <source>
        <dbReference type="PROSITE" id="PS51672"/>
    </source>
</evidence>
<evidence type="ECO:0000256" key="9">
    <source>
        <dbReference type="ARBA" id="ARBA00022737"/>
    </source>
</evidence>
<dbReference type="InterPro" id="IPR001721">
    <property type="entry name" value="TD_ACT-like"/>
</dbReference>
<protein>
    <recommendedName>
        <fullName evidence="15">Threonine dehydratase</fullName>
        <ecNumber evidence="15">4.3.1.19</ecNumber>
    </recommendedName>
    <alternativeName>
        <fullName evidence="15">Threonine deaminase</fullName>
    </alternativeName>
</protein>
<accession>A0A2P7YXR4</accession>
<dbReference type="PANTHER" id="PTHR48078">
    <property type="entry name" value="THREONINE DEHYDRATASE, MITOCHONDRIAL-RELATED"/>
    <property type="match status" value="1"/>
</dbReference>
<evidence type="ECO:0000256" key="11">
    <source>
        <dbReference type="ARBA" id="ARBA00022898"/>
    </source>
</evidence>
<organism evidence="19 20">
    <name type="scientific">Candidozyma pseudohaemuli</name>
    <dbReference type="NCBI Taxonomy" id="418784"/>
    <lineage>
        <taxon>Eukaryota</taxon>
        <taxon>Fungi</taxon>
        <taxon>Dikarya</taxon>
        <taxon>Ascomycota</taxon>
        <taxon>Saccharomycotina</taxon>
        <taxon>Pichiomycetes</taxon>
        <taxon>Metschnikowiaceae</taxon>
        <taxon>Candidozyma</taxon>
    </lineage>
</organism>
<dbReference type="CDD" id="cd01562">
    <property type="entry name" value="Thr-dehyd"/>
    <property type="match status" value="1"/>
</dbReference>
<dbReference type="InterPro" id="IPR005787">
    <property type="entry name" value="Thr_deHydtase_biosynth"/>
</dbReference>
<dbReference type="Gene3D" id="3.40.1020.10">
    <property type="entry name" value="Biosynthetic Threonine Deaminase, Domain 3"/>
    <property type="match status" value="1"/>
</dbReference>
<dbReference type="UniPathway" id="UPA00047">
    <property type="reaction ID" value="UER00054"/>
</dbReference>
<evidence type="ECO:0000313" key="20">
    <source>
        <dbReference type="Proteomes" id="UP000241107"/>
    </source>
</evidence>
<dbReference type="GO" id="GO:0003941">
    <property type="term" value="F:L-serine ammonia-lyase activity"/>
    <property type="evidence" value="ECO:0007669"/>
    <property type="project" value="TreeGrafter"/>
</dbReference>
<feature type="domain" description="ACT-like" evidence="18">
    <location>
        <begin position="855"/>
        <end position="927"/>
    </location>
</feature>
<dbReference type="EC" id="4.3.1.19" evidence="15"/>
<dbReference type="SUPFAM" id="SSF55021">
    <property type="entry name" value="ACT-like"/>
    <property type="match status" value="2"/>
</dbReference>
<dbReference type="STRING" id="418784.A0A2P7YXR4"/>
<dbReference type="PROSITE" id="PS50222">
    <property type="entry name" value="EF_HAND_2"/>
    <property type="match status" value="2"/>
</dbReference>
<evidence type="ECO:0000256" key="12">
    <source>
        <dbReference type="ARBA" id="ARBA00023128"/>
    </source>
</evidence>
<dbReference type="GO" id="GO:0005509">
    <property type="term" value="F:calcium ion binding"/>
    <property type="evidence" value="ECO:0007669"/>
    <property type="project" value="InterPro"/>
</dbReference>
<feature type="compositionally biased region" description="Low complexity" evidence="16">
    <location>
        <begin position="95"/>
        <end position="112"/>
    </location>
</feature>